<dbReference type="Pfam" id="PF00990">
    <property type="entry name" value="GGDEF"/>
    <property type="match status" value="1"/>
</dbReference>
<dbReference type="SUPFAM" id="SSF109604">
    <property type="entry name" value="HD-domain/PDEase-like"/>
    <property type="match status" value="1"/>
</dbReference>
<dbReference type="PROSITE" id="PS50112">
    <property type="entry name" value="PAS"/>
    <property type="match status" value="1"/>
</dbReference>
<dbReference type="PROSITE" id="PS50887">
    <property type="entry name" value="GGDEF"/>
    <property type="match status" value="1"/>
</dbReference>
<dbReference type="Gene3D" id="1.10.3210.10">
    <property type="entry name" value="Hypothetical protein af1432"/>
    <property type="match status" value="1"/>
</dbReference>
<dbReference type="PANTHER" id="PTHR45228:SF1">
    <property type="entry name" value="CYCLIC DI-GMP PHOSPHODIESTERASE TM_0186"/>
    <property type="match status" value="1"/>
</dbReference>
<comment type="caution">
    <text evidence="4">The sequence shown here is derived from an EMBL/GenBank/DDBJ whole genome shotgun (WGS) entry which is preliminary data.</text>
</comment>
<dbReference type="CDD" id="cd00077">
    <property type="entry name" value="HDc"/>
    <property type="match status" value="1"/>
</dbReference>
<dbReference type="EMBL" id="QAXS01000013">
    <property type="protein sequence ID" value="PTV98875.1"/>
    <property type="molecule type" value="Genomic_DNA"/>
</dbReference>
<feature type="domain" description="PAS" evidence="1">
    <location>
        <begin position="143"/>
        <end position="217"/>
    </location>
</feature>
<dbReference type="NCBIfam" id="TIGR00254">
    <property type="entry name" value="GGDEF"/>
    <property type="match status" value="1"/>
</dbReference>
<accession>A0A2T5RJM6</accession>
<dbReference type="Pfam" id="PF13487">
    <property type="entry name" value="HD_5"/>
    <property type="match status" value="1"/>
</dbReference>
<proteinExistence type="predicted"/>
<dbReference type="InterPro" id="IPR029787">
    <property type="entry name" value="Nucleotide_cyclase"/>
</dbReference>
<dbReference type="SMART" id="SM00267">
    <property type="entry name" value="GGDEF"/>
    <property type="match status" value="1"/>
</dbReference>
<reference evidence="4 5" key="1">
    <citation type="submission" date="2018-04" db="EMBL/GenBank/DDBJ databases">
        <title>Subsurface microbial communities from deep shales in Ohio and West Virginia, USA.</title>
        <authorList>
            <person name="Wrighton K."/>
        </authorList>
    </citation>
    <scope>NUCLEOTIDE SEQUENCE [LARGE SCALE GENOMIC DNA]</scope>
    <source>
        <strain evidence="4 5">WC1</strain>
    </source>
</reference>
<dbReference type="Gene3D" id="3.30.70.270">
    <property type="match status" value="1"/>
</dbReference>
<name>A0A2T5RJM6_9FIRM</name>
<gene>
    <name evidence="4" type="ORF">C8C76_1136</name>
</gene>
<dbReference type="InterPro" id="IPR000160">
    <property type="entry name" value="GGDEF_dom"/>
</dbReference>
<dbReference type="NCBIfam" id="TIGR00229">
    <property type="entry name" value="sensory_box"/>
    <property type="match status" value="1"/>
</dbReference>
<dbReference type="InterPro" id="IPR052020">
    <property type="entry name" value="Cyclic_di-GMP/3'3'-cGAMP_PDE"/>
</dbReference>
<dbReference type="Gene3D" id="3.30.450.20">
    <property type="entry name" value="PAS domain"/>
    <property type="match status" value="1"/>
</dbReference>
<dbReference type="AlphaFoldDB" id="A0A2T5RJM6"/>
<dbReference type="CDD" id="cd01949">
    <property type="entry name" value="GGDEF"/>
    <property type="match status" value="1"/>
</dbReference>
<evidence type="ECO:0000313" key="5">
    <source>
        <dbReference type="Proteomes" id="UP000244089"/>
    </source>
</evidence>
<feature type="domain" description="HD-GYP" evidence="3">
    <location>
        <begin position="418"/>
        <end position="613"/>
    </location>
</feature>
<dbReference type="InterPro" id="IPR013656">
    <property type="entry name" value="PAS_4"/>
</dbReference>
<dbReference type="SUPFAM" id="SSF55785">
    <property type="entry name" value="PYP-like sensor domain (PAS domain)"/>
    <property type="match status" value="1"/>
</dbReference>
<sequence length="613" mass="71825">MLKIVIVINDVIEKNKIKSYLNRAKRKISELKFELVKEFDDNREAVNFLYQNSDIDLLIIENSIGEIFSGLDLITLAEKEFSNTGVILLTAPGEEIDLQQCNVDNLLSIIRKREDYKFFKDNFLLALLKQKIKNKELGKEKEKLNDYRTIIDHTHDAIFLIEVDCDENFYYKRINGTHQRLTALSNEEIKGKKTEEIFEESVAQELEKNYRRCLRKKRRINYTETIKFPAGKKIWQTTLYPVVRNGRVEEIVGASYDITDMEAKQQKLDYIKRHDRLTGLYNKQYFNQLFTELNKNKKDNLALILLNVENFHLLNKFFSYQQGNQILKEIAAILAQVSNNNNIAAHLCADHFAVILKNQSRKEIEATLKYIKKEVAEINIKGIYIDVAAVPMVKINDQISAHDFFNDGVTKINLNKYKPSSESDFYSSLMDFVQKNNYKELRQKNRLIEITKKAAKFFQLNKKETEKMLLLARHHDLGKLALDKNILKKGEKLTSEEWHEYQKHVLISANFVSYYHDLAEITDLVLAHHEHFDGSGWPEGLKGEEIPFLSRLFAVVNFYSNLSSNLYYPLFKDKYYFGALEDNEIIRELSYYQGKVFDPELVDKFIKFLESEN</sequence>
<dbReference type="SUPFAM" id="SSF55073">
    <property type="entry name" value="Nucleotide cyclase"/>
    <property type="match status" value="1"/>
</dbReference>
<evidence type="ECO:0000259" key="2">
    <source>
        <dbReference type="PROSITE" id="PS50887"/>
    </source>
</evidence>
<protein>
    <submittedName>
        <fullName evidence="4">PAS domain S-box-containing protein/diguanylate cyclase (GGDEF)-like protein</fullName>
    </submittedName>
</protein>
<dbReference type="InterPro" id="IPR043128">
    <property type="entry name" value="Rev_trsase/Diguanyl_cyclase"/>
</dbReference>
<feature type="domain" description="GGDEF" evidence="2">
    <location>
        <begin position="299"/>
        <end position="443"/>
    </location>
</feature>
<dbReference type="InterPro" id="IPR003607">
    <property type="entry name" value="HD/PDEase_dom"/>
</dbReference>
<evidence type="ECO:0000259" key="1">
    <source>
        <dbReference type="PROSITE" id="PS50112"/>
    </source>
</evidence>
<dbReference type="Gene3D" id="3.40.50.2300">
    <property type="match status" value="1"/>
</dbReference>
<dbReference type="PROSITE" id="PS51832">
    <property type="entry name" value="HD_GYP"/>
    <property type="match status" value="1"/>
</dbReference>
<dbReference type="InterPro" id="IPR035965">
    <property type="entry name" value="PAS-like_dom_sf"/>
</dbReference>
<evidence type="ECO:0000313" key="4">
    <source>
        <dbReference type="EMBL" id="PTV98875.1"/>
    </source>
</evidence>
<organism evidence="4 5">
    <name type="scientific">Halanaerobium saccharolyticum</name>
    <dbReference type="NCBI Taxonomy" id="43595"/>
    <lineage>
        <taxon>Bacteria</taxon>
        <taxon>Bacillati</taxon>
        <taxon>Bacillota</taxon>
        <taxon>Clostridia</taxon>
        <taxon>Halanaerobiales</taxon>
        <taxon>Halanaerobiaceae</taxon>
        <taxon>Halanaerobium</taxon>
    </lineage>
</organism>
<dbReference type="PANTHER" id="PTHR45228">
    <property type="entry name" value="CYCLIC DI-GMP PHOSPHODIESTERASE TM_0186-RELATED"/>
    <property type="match status" value="1"/>
</dbReference>
<dbReference type="InterPro" id="IPR000014">
    <property type="entry name" value="PAS"/>
</dbReference>
<dbReference type="Proteomes" id="UP000244089">
    <property type="component" value="Unassembled WGS sequence"/>
</dbReference>
<dbReference type="Pfam" id="PF08448">
    <property type="entry name" value="PAS_4"/>
    <property type="match status" value="1"/>
</dbReference>
<dbReference type="InterPro" id="IPR037522">
    <property type="entry name" value="HD_GYP_dom"/>
</dbReference>
<dbReference type="OrthoDB" id="2109834at2"/>
<evidence type="ECO:0000259" key="3">
    <source>
        <dbReference type="PROSITE" id="PS51832"/>
    </source>
</evidence>
<dbReference type="RefSeq" id="WP_108139923.1">
    <property type="nucleotide sequence ID" value="NZ_QAXS01000013.1"/>
</dbReference>